<dbReference type="Proteomes" id="UP000284763">
    <property type="component" value="Unassembled WGS sequence"/>
</dbReference>
<evidence type="ECO:0000259" key="2">
    <source>
        <dbReference type="Pfam" id="PF02272"/>
    </source>
</evidence>
<evidence type="ECO:0000313" key="4">
    <source>
        <dbReference type="Proteomes" id="UP000284763"/>
    </source>
</evidence>
<protein>
    <submittedName>
        <fullName evidence="3">DHH family phosphoesterase</fullName>
    </submittedName>
</protein>
<dbReference type="Pfam" id="PF01368">
    <property type="entry name" value="DHH"/>
    <property type="match status" value="1"/>
</dbReference>
<accession>A0A424Z450</accession>
<dbReference type="AlphaFoldDB" id="A0A424Z450"/>
<dbReference type="InterPro" id="IPR003156">
    <property type="entry name" value="DHHA1_dom"/>
</dbReference>
<dbReference type="PANTHER" id="PTHR42146:SF1">
    <property type="entry name" value="OLIGORIBONUCLEASE NRNB"/>
    <property type="match status" value="1"/>
</dbReference>
<dbReference type="SUPFAM" id="SSF64182">
    <property type="entry name" value="DHH phosphoesterases"/>
    <property type="match status" value="1"/>
</dbReference>
<dbReference type="PANTHER" id="PTHR42146">
    <property type="entry name" value="3',5'-CYCLIC-NUCLEOTIDE PHOSPHODIESTERASE"/>
    <property type="match status" value="1"/>
</dbReference>
<dbReference type="Gene3D" id="3.10.310.30">
    <property type="match status" value="1"/>
</dbReference>
<gene>
    <name evidence="3" type="ORF">D5R95_01035</name>
</gene>
<evidence type="ECO:0000313" key="3">
    <source>
        <dbReference type="EMBL" id="RQD91530.1"/>
    </source>
</evidence>
<dbReference type="Pfam" id="PF02272">
    <property type="entry name" value="DHHA1"/>
    <property type="match status" value="1"/>
</dbReference>
<dbReference type="InterPro" id="IPR038763">
    <property type="entry name" value="DHH_sf"/>
</dbReference>
<feature type="domain" description="DHHA1" evidence="2">
    <location>
        <begin position="248"/>
        <end position="320"/>
    </location>
</feature>
<dbReference type="EMBL" id="QZAB01000074">
    <property type="protein sequence ID" value="RQD91530.1"/>
    <property type="molecule type" value="Genomic_DNA"/>
</dbReference>
<sequence length="330" mass="37189">MEGKKRKIGSSIIFSHGDSDGICSASIAKNAFYHSDVYFTSPVNLLDKLNSMSEGYDNIIICDIAVDERTHEALFEKINELCEVSNVYYIDHHPIPYSTWGGEWFYHDENVCTSEIAYQTFEAMLGRDIRRVSIYGAIGDYADNTSRIKEWCRDWDKRALYFQAGTLVQATIFVGRDHNIKRKIVDNLSKDILPSEIPKLLNYAKKASLLEEELRLYVKKNVISMSLVSYVINAKGYMSKSAIYAASYGKTPIGVSAEYRDKKDVYDLSLRSRNGIDINIITRKASKFAGGTGGGHPMAAGARIPSNMLEKFLTQLNKLAERYDSFNGVN</sequence>
<organism evidence="3 4">
    <name type="scientific">Methanosalsum natronophilum</name>
    <dbReference type="NCBI Taxonomy" id="768733"/>
    <lineage>
        <taxon>Archaea</taxon>
        <taxon>Methanobacteriati</taxon>
        <taxon>Methanobacteriota</taxon>
        <taxon>Stenosarchaea group</taxon>
        <taxon>Methanomicrobia</taxon>
        <taxon>Methanosarcinales</taxon>
        <taxon>Methanosarcinaceae</taxon>
        <taxon>Methanosalsum</taxon>
    </lineage>
</organism>
<feature type="domain" description="DDH" evidence="1">
    <location>
        <begin position="12"/>
        <end position="122"/>
    </location>
</feature>
<dbReference type="InterPro" id="IPR052968">
    <property type="entry name" value="Nucleotide_metab_enz"/>
</dbReference>
<comment type="caution">
    <text evidence="3">The sequence shown here is derived from an EMBL/GenBank/DDBJ whole genome shotgun (WGS) entry which is preliminary data.</text>
</comment>
<name>A0A424Z450_9EURY</name>
<reference evidence="3 4" key="1">
    <citation type="submission" date="2018-08" db="EMBL/GenBank/DDBJ databases">
        <title>The metabolism and importance of syntrophic acetate oxidation coupled to methane or sulfide production in haloalkaline environments.</title>
        <authorList>
            <person name="Timmers P.H.A."/>
            <person name="Vavourakis C.D."/>
            <person name="Sorokin D.Y."/>
            <person name="Sinninghe Damste J.S."/>
            <person name="Muyzer G."/>
            <person name="Stams A.J.M."/>
            <person name="Plugge C.M."/>
        </authorList>
    </citation>
    <scope>NUCLEOTIDE SEQUENCE [LARGE SCALE GENOMIC DNA]</scope>
    <source>
        <strain evidence="3">MSAO_Arc3</strain>
    </source>
</reference>
<dbReference type="InterPro" id="IPR001667">
    <property type="entry name" value="DDH_dom"/>
</dbReference>
<evidence type="ECO:0000259" key="1">
    <source>
        <dbReference type="Pfam" id="PF01368"/>
    </source>
</evidence>
<proteinExistence type="predicted"/>
<dbReference type="GO" id="GO:0003676">
    <property type="term" value="F:nucleic acid binding"/>
    <property type="evidence" value="ECO:0007669"/>
    <property type="project" value="InterPro"/>
</dbReference>